<dbReference type="SUPFAM" id="SSF101478">
    <property type="entry name" value="ADP-ribosylglycohydrolase"/>
    <property type="match status" value="1"/>
</dbReference>
<sequence length="89" mass="9766">MGAIQGWSKEQIISTGKQMAYVMKSSELQEVLKGAYLEKERHQISSTGYVVHTMEAALWAFTRTNDFEEGAVLAVNLAHDADTVGAVYG</sequence>
<name>A0ABN4CAY0_9CORY</name>
<proteinExistence type="predicted"/>
<evidence type="ECO:0000313" key="1">
    <source>
        <dbReference type="EMBL" id="AHI18803.1"/>
    </source>
</evidence>
<dbReference type="InterPro" id="IPR005502">
    <property type="entry name" value="Ribosyl_crysJ1"/>
</dbReference>
<gene>
    <name evidence="1" type="ORF">CCASEI_01090</name>
</gene>
<organism evidence="1 2">
    <name type="scientific">Corynebacterium casei LMG S-19264</name>
    <dbReference type="NCBI Taxonomy" id="1285583"/>
    <lineage>
        <taxon>Bacteria</taxon>
        <taxon>Bacillati</taxon>
        <taxon>Actinomycetota</taxon>
        <taxon>Actinomycetes</taxon>
        <taxon>Mycobacteriales</taxon>
        <taxon>Corynebacteriaceae</taxon>
        <taxon>Corynebacterium</taxon>
    </lineage>
</organism>
<dbReference type="InterPro" id="IPR036705">
    <property type="entry name" value="Ribosyl_crysJ1_sf"/>
</dbReference>
<dbReference type="Proteomes" id="UP000019226">
    <property type="component" value="Chromosome"/>
</dbReference>
<keyword evidence="2" id="KW-1185">Reference proteome</keyword>
<dbReference type="Pfam" id="PF03747">
    <property type="entry name" value="ADP_ribosyl_GH"/>
    <property type="match status" value="1"/>
</dbReference>
<accession>A0ABN4CAY0</accession>
<reference evidence="2" key="1">
    <citation type="submission" date="2013-02" db="EMBL/GenBank/DDBJ databases">
        <title>The complete genome sequence of Corynebacterium casei LMG S-19264 (=DSM 44701).</title>
        <authorList>
            <person name="Ruckert C."/>
            <person name="Albersmeier A."/>
            <person name="Kalinowski J."/>
        </authorList>
    </citation>
    <scope>NUCLEOTIDE SEQUENCE [LARGE SCALE GENOMIC DNA]</scope>
    <source>
        <strain evidence="2">LMG S-19264</strain>
    </source>
</reference>
<protein>
    <submittedName>
        <fullName evidence="1">ADP-ribosyl-[dinitrogen reductase] glycohydrolase</fullName>
    </submittedName>
</protein>
<dbReference type="Gene3D" id="1.10.4080.10">
    <property type="entry name" value="ADP-ribosylation/Crystallin J1"/>
    <property type="match status" value="1"/>
</dbReference>
<dbReference type="EMBL" id="CP004350">
    <property type="protein sequence ID" value="AHI18803.1"/>
    <property type="molecule type" value="Genomic_DNA"/>
</dbReference>
<evidence type="ECO:0000313" key="2">
    <source>
        <dbReference type="Proteomes" id="UP000019226"/>
    </source>
</evidence>